<dbReference type="SUPFAM" id="SSF55486">
    <property type="entry name" value="Metalloproteases ('zincins'), catalytic domain"/>
    <property type="match status" value="1"/>
</dbReference>
<dbReference type="EMBL" id="SJPQ01000001">
    <property type="protein sequence ID" value="TWT90865.1"/>
    <property type="molecule type" value="Genomic_DNA"/>
</dbReference>
<evidence type="ECO:0000256" key="3">
    <source>
        <dbReference type="SAM" id="SignalP"/>
    </source>
</evidence>
<comment type="caution">
    <text evidence="4">The sequence shown here is derived from an EMBL/GenBank/DDBJ whole genome shotgun (WGS) entry which is preliminary data.</text>
</comment>
<name>A0A5C5ZUT9_9BACT</name>
<evidence type="ECO:0000313" key="5">
    <source>
        <dbReference type="Proteomes" id="UP000315440"/>
    </source>
</evidence>
<keyword evidence="5" id="KW-1185">Reference proteome</keyword>
<dbReference type="NCBIfam" id="TIGR02601">
    <property type="entry name" value="autotrns_rpt"/>
    <property type="match status" value="1"/>
</dbReference>
<protein>
    <submittedName>
        <fullName evidence="4">Autotransporter-associated beta strand repeat protein</fullName>
    </submittedName>
</protein>
<dbReference type="GO" id="GO:0000272">
    <property type="term" value="P:polysaccharide catabolic process"/>
    <property type="evidence" value="ECO:0007669"/>
    <property type="project" value="InterPro"/>
</dbReference>
<feature type="compositionally biased region" description="Low complexity" evidence="2">
    <location>
        <begin position="1140"/>
        <end position="1200"/>
    </location>
</feature>
<dbReference type="PROSITE" id="PS51257">
    <property type="entry name" value="PROKAR_LIPOPROTEIN"/>
    <property type="match status" value="1"/>
</dbReference>
<evidence type="ECO:0000256" key="1">
    <source>
        <dbReference type="ARBA" id="ARBA00022729"/>
    </source>
</evidence>
<feature type="region of interest" description="Disordered" evidence="2">
    <location>
        <begin position="1100"/>
        <end position="1209"/>
    </location>
</feature>
<sequence precursor="true">MNRHKVKMSSPKHSQQCAIAFSLLATAIACLATPARADLGYTVGGSWPNAAHRAAAENAIQTVTDRYNAYGDFGSPNVYVYYNAGIPTAQASYLGSIGFGGTYPNERVTAHEMAHYLGLPSGNWGSLMSGGTWSGAHGLAKVKQFDGEQATLNGDSIHYWPYGLNFDSEGSETNKQRQVAVVYAMRADLGIGSSTHPAAFNNEVVLTADNPAGQSGFNYKGEWSDGHFAHAGSHYATGDYKLRTPTSGSAYRFYGDYLTVNNTNGAAGGLLYKGQGAAAKVTINSLRLDGGWIQHQSTLSSPFELDGAINVLSDSVFYAKQGDIDVTAAIRGSGRITIETTDSPDQDARYVRFHSDRISFVGDIENRSRFELASGGRLGFLVGPSGSTNSITGATARATHFNGAFNINLSQASFEAGDSWALVTAANSSYGDDFEVTGFEGAEGVWGDGSYSFEQATGLLTIVPTWDIDGGGSWSTAGNWIAGVPLVGGEASFGDALGPANAPAAINVDTPVTLRRLNFDNASPYTLSGANAITLTGAAMVYAKSGDHEIATPLAGGAGLTKRGEGAVTLSAANPFTGDTRVDAGALRLTGGASIAGSSNIEVQAAATLDVSGLSGSFVLGGGQTLNTQSGAAVVGDVVAGAGSSVTGAGALANSLTVENGASLRIGEAGLPVLSQATLIDNFDSYNNSVVQNIGAHSNGDATSGVWDGVFDGTSNGLIVDADPGNNALQALGIPSQGSGGWRGAVTDLANNFSDDHSLADGDSATYFFQVRNEGNAYADTMIGLTENTGRLDINNAWQDFSVRPVVKGSPGSAVLDVNGTTVASLVDGEWRNVWLVVDNSSKTFDVYTSTGQDDGALALAGVTFNTITNPLDLAAFGIAGRENGRVTVDNIFTAPGEFTGNPLAPGGGSVYSTEVLGVAGDVLLESGAVVSFGVAGSGVNDRLEIGGGFTAGGLLQVQLVNGAPAPEQGDSFDLFDFASASGAFDEYDLPELGAGLRWDTSGLTEEGSLLVSVALAGDFNENGVVDAADFTVWRDRLGQTGMLAYAPGDGDGDGDVDIADYGVWVANFGATAATQTVAIPEPLSASLLALGLAALGRSRPLTRRRPRHAVRRPTRSRCTGRRRRPRASCRRPRRREGRTSAARAGNAGASSRSGAATRTASRRSCSSRSRPIRSPRGTRSPRSAAGRTAARRTSSPSSRCGRLPRRSP</sequence>
<evidence type="ECO:0000313" key="4">
    <source>
        <dbReference type="EMBL" id="TWT90865.1"/>
    </source>
</evidence>
<dbReference type="Gene3D" id="1.10.1330.10">
    <property type="entry name" value="Dockerin domain"/>
    <property type="match status" value="1"/>
</dbReference>
<dbReference type="SUPFAM" id="SSF63446">
    <property type="entry name" value="Type I dockerin domain"/>
    <property type="match status" value="1"/>
</dbReference>
<feature type="compositionally biased region" description="Basic residues" evidence="2">
    <location>
        <begin position="1101"/>
        <end position="1137"/>
    </location>
</feature>
<reference evidence="4 5" key="1">
    <citation type="submission" date="2019-02" db="EMBL/GenBank/DDBJ databases">
        <title>Deep-cultivation of Planctomycetes and their phenomic and genomic characterization uncovers novel biology.</title>
        <authorList>
            <person name="Wiegand S."/>
            <person name="Jogler M."/>
            <person name="Boedeker C."/>
            <person name="Pinto D."/>
            <person name="Vollmers J."/>
            <person name="Rivas-Marin E."/>
            <person name="Kohn T."/>
            <person name="Peeters S.H."/>
            <person name="Heuer A."/>
            <person name="Rast P."/>
            <person name="Oberbeckmann S."/>
            <person name="Bunk B."/>
            <person name="Jeske O."/>
            <person name="Meyerdierks A."/>
            <person name="Storesund J.E."/>
            <person name="Kallscheuer N."/>
            <person name="Luecker S."/>
            <person name="Lage O.M."/>
            <person name="Pohl T."/>
            <person name="Merkel B.J."/>
            <person name="Hornburger P."/>
            <person name="Mueller R.-W."/>
            <person name="Bruemmer F."/>
            <person name="Labrenz M."/>
            <person name="Spormann A.M."/>
            <person name="Op Den Camp H."/>
            <person name="Overmann J."/>
            <person name="Amann R."/>
            <person name="Jetten M.S.M."/>
            <person name="Mascher T."/>
            <person name="Medema M.H."/>
            <person name="Devos D.P."/>
            <person name="Kaster A.-K."/>
            <person name="Ovreas L."/>
            <person name="Rohde M."/>
            <person name="Galperin M.Y."/>
            <person name="Jogler C."/>
        </authorList>
    </citation>
    <scope>NUCLEOTIDE SEQUENCE [LARGE SCALE GENOMIC DNA]</scope>
    <source>
        <strain evidence="4 5">Mal64</strain>
    </source>
</reference>
<keyword evidence="1 3" id="KW-0732">Signal</keyword>
<dbReference type="Proteomes" id="UP000315440">
    <property type="component" value="Unassembled WGS sequence"/>
</dbReference>
<organism evidence="4 5">
    <name type="scientific">Pseudobythopirellula maris</name>
    <dbReference type="NCBI Taxonomy" id="2527991"/>
    <lineage>
        <taxon>Bacteria</taxon>
        <taxon>Pseudomonadati</taxon>
        <taxon>Planctomycetota</taxon>
        <taxon>Planctomycetia</taxon>
        <taxon>Pirellulales</taxon>
        <taxon>Lacipirellulaceae</taxon>
        <taxon>Pseudobythopirellula</taxon>
    </lineage>
</organism>
<gene>
    <name evidence="4" type="ORF">Mal64_12630</name>
</gene>
<evidence type="ECO:0000256" key="2">
    <source>
        <dbReference type="SAM" id="MobiDB-lite"/>
    </source>
</evidence>
<dbReference type="InterPro" id="IPR018247">
    <property type="entry name" value="EF_Hand_1_Ca_BS"/>
</dbReference>
<proteinExistence type="predicted"/>
<feature type="signal peptide" evidence="3">
    <location>
        <begin position="1"/>
        <end position="37"/>
    </location>
</feature>
<dbReference type="OrthoDB" id="229586at2"/>
<dbReference type="AlphaFoldDB" id="A0A5C5ZUT9"/>
<dbReference type="Pfam" id="PF12951">
    <property type="entry name" value="PATR"/>
    <property type="match status" value="1"/>
</dbReference>
<dbReference type="InterPro" id="IPR013425">
    <property type="entry name" value="Autotrns_rpt"/>
</dbReference>
<dbReference type="PROSITE" id="PS00018">
    <property type="entry name" value="EF_HAND_1"/>
    <property type="match status" value="2"/>
</dbReference>
<feature type="chain" id="PRO_5023097830" evidence="3">
    <location>
        <begin position="38"/>
        <end position="1209"/>
    </location>
</feature>
<accession>A0A5C5ZUT9</accession>
<dbReference type="InterPro" id="IPR036439">
    <property type="entry name" value="Dockerin_dom_sf"/>
</dbReference>